<organism evidence="8 9">
    <name type="scientific">Phyllobacterium leguminum</name>
    <dbReference type="NCBI Taxonomy" id="314237"/>
    <lineage>
        <taxon>Bacteria</taxon>
        <taxon>Pseudomonadati</taxon>
        <taxon>Pseudomonadota</taxon>
        <taxon>Alphaproteobacteria</taxon>
        <taxon>Hyphomicrobiales</taxon>
        <taxon>Phyllobacteriaceae</taxon>
        <taxon>Phyllobacterium</taxon>
    </lineage>
</organism>
<evidence type="ECO:0000256" key="3">
    <source>
        <dbReference type="ARBA" id="ARBA00022722"/>
    </source>
</evidence>
<dbReference type="Pfam" id="PF07927">
    <property type="entry name" value="HicA_toxin"/>
    <property type="match status" value="1"/>
</dbReference>
<keyword evidence="5" id="KW-0378">Hydrolase</keyword>
<protein>
    <submittedName>
        <fullName evidence="8">HicA-like toxin of HicAB toxin-antitoxin system</fullName>
    </submittedName>
</protein>
<keyword evidence="9" id="KW-1185">Reference proteome</keyword>
<keyword evidence="4" id="KW-0255">Endonuclease</keyword>
<evidence type="ECO:0000256" key="5">
    <source>
        <dbReference type="ARBA" id="ARBA00022801"/>
    </source>
</evidence>
<evidence type="ECO:0000313" key="9">
    <source>
        <dbReference type="Proteomes" id="UP000247454"/>
    </source>
</evidence>
<evidence type="ECO:0000256" key="2">
    <source>
        <dbReference type="ARBA" id="ARBA00022649"/>
    </source>
</evidence>
<evidence type="ECO:0000256" key="1">
    <source>
        <dbReference type="ARBA" id="ARBA00006620"/>
    </source>
</evidence>
<comment type="caution">
    <text evidence="8">The sequence shown here is derived from an EMBL/GenBank/DDBJ whole genome shotgun (WGS) entry which is preliminary data.</text>
</comment>
<dbReference type="SUPFAM" id="SSF54786">
    <property type="entry name" value="YcfA/nrd intein domain"/>
    <property type="match status" value="1"/>
</dbReference>
<dbReference type="GO" id="GO:0003729">
    <property type="term" value="F:mRNA binding"/>
    <property type="evidence" value="ECO:0007669"/>
    <property type="project" value="InterPro"/>
</dbReference>
<keyword evidence="2" id="KW-1277">Toxin-antitoxin system</keyword>
<sequence>MTQLDKLIDEFKRCAGPFQYKKLVRILEGLGYDEKPTSGGSRRRFLNPDTGHIITLHEPHPRNEIHLYLVKQVRDALISKGLI</sequence>
<dbReference type="Gene3D" id="3.30.920.30">
    <property type="entry name" value="Hypothetical protein"/>
    <property type="match status" value="1"/>
</dbReference>
<dbReference type="Proteomes" id="UP000247454">
    <property type="component" value="Unassembled WGS sequence"/>
</dbReference>
<keyword evidence="6" id="KW-0694">RNA-binding</keyword>
<evidence type="ECO:0000256" key="6">
    <source>
        <dbReference type="ARBA" id="ARBA00022884"/>
    </source>
</evidence>
<dbReference type="RefSeq" id="WP_110748263.1">
    <property type="nucleotide sequence ID" value="NZ_QJTF01000002.1"/>
</dbReference>
<dbReference type="InterPro" id="IPR038570">
    <property type="entry name" value="HicA_sf"/>
</dbReference>
<dbReference type="InterPro" id="IPR012933">
    <property type="entry name" value="HicA_mRNA_interferase"/>
</dbReference>
<dbReference type="EMBL" id="QJTF01000002">
    <property type="protein sequence ID" value="PYE89955.1"/>
    <property type="molecule type" value="Genomic_DNA"/>
</dbReference>
<evidence type="ECO:0000256" key="4">
    <source>
        <dbReference type="ARBA" id="ARBA00022759"/>
    </source>
</evidence>
<reference evidence="8 9" key="1">
    <citation type="submission" date="2018-06" db="EMBL/GenBank/DDBJ databases">
        <title>Genomic Encyclopedia of Type Strains, Phase III (KMG-III): the genomes of soil and plant-associated and newly described type strains.</title>
        <authorList>
            <person name="Whitman W."/>
        </authorList>
    </citation>
    <scope>NUCLEOTIDE SEQUENCE [LARGE SCALE GENOMIC DNA]</scope>
    <source>
        <strain evidence="8 9">ORS 1419</strain>
    </source>
</reference>
<keyword evidence="7" id="KW-0346">Stress response</keyword>
<dbReference type="GO" id="GO:0016787">
    <property type="term" value="F:hydrolase activity"/>
    <property type="evidence" value="ECO:0007669"/>
    <property type="project" value="UniProtKB-KW"/>
</dbReference>
<name>A0A318T8T6_9HYPH</name>
<accession>A0A318T8T6</accession>
<evidence type="ECO:0000313" key="8">
    <source>
        <dbReference type="EMBL" id="PYE89955.1"/>
    </source>
</evidence>
<dbReference type="OrthoDB" id="73001at2"/>
<evidence type="ECO:0000256" key="7">
    <source>
        <dbReference type="ARBA" id="ARBA00023016"/>
    </source>
</evidence>
<dbReference type="GO" id="GO:0004519">
    <property type="term" value="F:endonuclease activity"/>
    <property type="evidence" value="ECO:0007669"/>
    <property type="project" value="UniProtKB-KW"/>
</dbReference>
<keyword evidence="3" id="KW-0540">Nuclease</keyword>
<dbReference type="AlphaFoldDB" id="A0A318T8T6"/>
<gene>
    <name evidence="8" type="ORF">C7477_10242</name>
</gene>
<comment type="similarity">
    <text evidence="1">Belongs to the HicA mRNA interferase family.</text>
</comment>
<proteinExistence type="inferred from homology"/>